<gene>
    <name evidence="2" type="primary">198</name>
    <name evidence="2" type="ORF">SEA_BRAELYN_205</name>
</gene>
<dbReference type="GO" id="GO:0003676">
    <property type="term" value="F:nucleic acid binding"/>
    <property type="evidence" value="ECO:0007669"/>
    <property type="project" value="InterPro"/>
</dbReference>
<reference evidence="3" key="1">
    <citation type="submission" date="2019-06" db="EMBL/GenBank/DDBJ databases">
        <authorList>
            <person name="Kempf S.R."/>
            <person name="Brown K.M."/>
            <person name="Pearce J.A.A."/>
            <person name="Stamm J."/>
            <person name="Powell E.A.A."/>
            <person name="McGriff A.K."/>
            <person name="Tolsma S."/>
            <person name="Caruso S.M."/>
            <person name="Garlena R.A."/>
            <person name="Russell D.A."/>
            <person name="Pope W.H."/>
            <person name="Jacobs-Se D."/>
            <person name="Hatfull G.F."/>
        </authorList>
    </citation>
    <scope>NUCLEOTIDE SEQUENCE [LARGE SCALE GENOMIC DNA]</scope>
</reference>
<sequence length="126" mass="14068">MDRKTKGRLGELKVLAHLTELGYELYTPFADNSKFDVVAYKNGLLSRVSVKFTSEKTRNGKSWSVTIKQVSRRNDGAVKVDRFDHNAYDILAVYIGPEDRVVLVPTSSFTATTALTIPVMEGDLQV</sequence>
<proteinExistence type="predicted"/>
<protein>
    <recommendedName>
        <fullName evidence="1">PD(D/E)XK endonuclease domain-containing protein</fullName>
    </recommendedName>
</protein>
<dbReference type="InterPro" id="IPR011335">
    <property type="entry name" value="Restrct_endonuc-II-like"/>
</dbReference>
<dbReference type="Gene3D" id="3.40.1350.10">
    <property type="match status" value="1"/>
</dbReference>
<evidence type="ECO:0000313" key="3">
    <source>
        <dbReference type="Proteomes" id="UP000317969"/>
    </source>
</evidence>
<accession>A0A514U235</accession>
<dbReference type="Proteomes" id="UP000317969">
    <property type="component" value="Segment"/>
</dbReference>
<dbReference type="InterPro" id="IPR021671">
    <property type="entry name" value="PD(D/E)XK_Endonuc"/>
</dbReference>
<name>A0A514U235_9CAUD</name>
<evidence type="ECO:0000313" key="2">
    <source>
        <dbReference type="EMBL" id="QDK03021.1"/>
    </source>
</evidence>
<keyword evidence="3" id="KW-1185">Reference proteome</keyword>
<feature type="domain" description="PD(D/E)XK endonuclease" evidence="1">
    <location>
        <begin position="1"/>
        <end position="110"/>
    </location>
</feature>
<dbReference type="EMBL" id="MN096371">
    <property type="protein sequence ID" value="QDK03021.1"/>
    <property type="molecule type" value="Genomic_DNA"/>
</dbReference>
<organism evidence="2 3">
    <name type="scientific">Streptomyces phage Braelyn</name>
    <dbReference type="NCBI Taxonomy" id="2593356"/>
    <lineage>
        <taxon>Viruses</taxon>
        <taxon>Duplodnaviria</taxon>
        <taxon>Heunggongvirae</taxon>
        <taxon>Uroviricota</taxon>
        <taxon>Caudoviricetes</taxon>
        <taxon>Stanwilliamsviridae</taxon>
        <taxon>Boydwoodruffvirinae</taxon>
        <taxon>Samistivirus</taxon>
        <taxon>Samistivirus braelyn</taxon>
    </lineage>
</organism>
<dbReference type="KEGG" id="vg:65121992"/>
<dbReference type="Pfam" id="PF11645">
    <property type="entry name" value="PDDEXK_5"/>
    <property type="match status" value="1"/>
</dbReference>
<dbReference type="InterPro" id="IPR011856">
    <property type="entry name" value="tRNA_endonuc-like_dom_sf"/>
</dbReference>
<dbReference type="RefSeq" id="YP_010104060.1">
    <property type="nucleotide sequence ID" value="NC_055813.1"/>
</dbReference>
<dbReference type="GeneID" id="65121992"/>
<evidence type="ECO:0000259" key="1">
    <source>
        <dbReference type="Pfam" id="PF11645"/>
    </source>
</evidence>
<dbReference type="SUPFAM" id="SSF52980">
    <property type="entry name" value="Restriction endonuclease-like"/>
    <property type="match status" value="1"/>
</dbReference>